<feature type="coiled-coil region" evidence="1">
    <location>
        <begin position="749"/>
        <end position="796"/>
    </location>
</feature>
<feature type="domain" description="YhaN AAA" evidence="2">
    <location>
        <begin position="1"/>
        <end position="199"/>
    </location>
</feature>
<dbReference type="Gene3D" id="3.40.50.300">
    <property type="entry name" value="P-loop containing nucleotide triphosphate hydrolases"/>
    <property type="match status" value="2"/>
</dbReference>
<dbReference type="EMBL" id="FONT01000001">
    <property type="protein sequence ID" value="SFE26363.1"/>
    <property type="molecule type" value="Genomic_DNA"/>
</dbReference>
<dbReference type="PANTHER" id="PTHR41259">
    <property type="entry name" value="DOUBLE-STRAND BREAK REPAIR RAD50 ATPASE, PUTATIVE-RELATED"/>
    <property type="match status" value="1"/>
</dbReference>
<sequence length="942" mass="111514">MRIEKIHIHGFGKLIHTTIRMESTLHFIVGENEAGKSTIRAFIQAVLFGFPTRKEKLLRYEPKHSSNYGGSITIRMDDGREVMIERILKSKAAGDVTVTLDNGEIHGEEWLHVQLGKMDRHTYQGIFSFGVDGIQALHELKGEELNQYIYEAGVTGTRELARLEKELADRTDQLFRPKGKKPIINSKVKHVHQRVLEVKSWERNFEKYNQLLEEKEQINQQLKKLLVEKRVTEQKKEKIQRKKVFRQLLNDKEKVEKQLQQILMLPLFTEDAEKTWRQYTKRKEDAEFEWNDIELDIWKISARYQGVSVNWPKYTNTDKSYALKEKTLLYQSLREDIIRVNDDIAKRKMEADAWLKRINGDKMTLANADTSLQSEEELKAIEERGKDIRDKMRALEEQKNQEERELQQMQAEVNELESEVRPEKERLQRKELIEKHNQSSHSKGTLYLLLITAILLSIGSWEIVMGNQLRGVIILIAGVISFVVNRMKVEANKKTFVHKRESILHEQEMEEEERVIHRLKEVQWQMKRTSRKIIMMEETLEREIQNWIQIEKELEDWRQLYKFPALPSYQSVEYYFHQVKKWQDMNHKVYTLHYDIKSKKNMLHRIEAEVEELADVLKIPVKSSVEETIRDIHETCKAEVRLNDDTLEDASTIHYLYDQKSGLEQTMIHANDHIHRIYNHFHINTREEAERAIEARYEYENCQQKLEWLNEQIKAQLLPGESEREWKEEMKRIEDDWSINESEEIDKKEEELHKTFAKVGQEIEKLEKDGTYEDILQQVEEEKADLQDNIHEWLALTTAKQMINRAKSVYEKEKQPYVIRKASEYFSYITSGEGRRLLVPAGKDQLIIEYGNGDRFTPEELSRGTAEQLYLSLRLALAESFTRAEGFPLIMDDPFVNFDSTRRHQAFSLINQLTKNRQVIYFTCHEVPDFLKSPHNVSFLQG</sequence>
<protein>
    <submittedName>
        <fullName evidence="3">Uncharacterized protein YhaN</fullName>
    </submittedName>
</protein>
<dbReference type="SUPFAM" id="SSF52540">
    <property type="entry name" value="P-loop containing nucleoside triphosphate hydrolases"/>
    <property type="match status" value="1"/>
</dbReference>
<feature type="coiled-coil region" evidence="1">
    <location>
        <begin position="378"/>
        <end position="426"/>
    </location>
</feature>
<keyword evidence="4" id="KW-1185">Reference proteome</keyword>
<dbReference type="STRING" id="930128.SAMN05192532_10123"/>
<evidence type="ECO:0000313" key="3">
    <source>
        <dbReference type="EMBL" id="SFE26363.1"/>
    </source>
</evidence>
<organism evidence="3 4">
    <name type="scientific">Alteribacillus iranensis</name>
    <dbReference type="NCBI Taxonomy" id="930128"/>
    <lineage>
        <taxon>Bacteria</taxon>
        <taxon>Bacillati</taxon>
        <taxon>Bacillota</taxon>
        <taxon>Bacilli</taxon>
        <taxon>Bacillales</taxon>
        <taxon>Bacillaceae</taxon>
        <taxon>Alteribacillus</taxon>
    </lineage>
</organism>
<reference evidence="3 4" key="1">
    <citation type="submission" date="2016-10" db="EMBL/GenBank/DDBJ databases">
        <authorList>
            <person name="de Groot N.N."/>
        </authorList>
    </citation>
    <scope>NUCLEOTIDE SEQUENCE [LARGE SCALE GENOMIC DNA]</scope>
    <source>
        <strain evidence="3 4">DSM 23995</strain>
    </source>
</reference>
<evidence type="ECO:0000313" key="4">
    <source>
        <dbReference type="Proteomes" id="UP000199516"/>
    </source>
</evidence>
<proteinExistence type="predicted"/>
<evidence type="ECO:0000256" key="1">
    <source>
        <dbReference type="SAM" id="Coils"/>
    </source>
</evidence>
<feature type="coiled-coil region" evidence="1">
    <location>
        <begin position="198"/>
        <end position="265"/>
    </location>
</feature>
<keyword evidence="1" id="KW-0175">Coiled coil</keyword>
<dbReference type="InterPro" id="IPR027417">
    <property type="entry name" value="P-loop_NTPase"/>
</dbReference>
<evidence type="ECO:0000259" key="2">
    <source>
        <dbReference type="Pfam" id="PF13514"/>
    </source>
</evidence>
<dbReference type="Proteomes" id="UP000199516">
    <property type="component" value="Unassembled WGS sequence"/>
</dbReference>
<name>A0A1I1Z7A2_9BACI</name>
<gene>
    <name evidence="3" type="ORF">SAMN05192532_10123</name>
</gene>
<dbReference type="RefSeq" id="WP_177194629.1">
    <property type="nucleotide sequence ID" value="NZ_FONT01000001.1"/>
</dbReference>
<dbReference type="PANTHER" id="PTHR41259:SF1">
    <property type="entry name" value="DOUBLE-STRAND BREAK REPAIR RAD50 ATPASE, PUTATIVE-RELATED"/>
    <property type="match status" value="1"/>
</dbReference>
<dbReference type="Pfam" id="PF13514">
    <property type="entry name" value="AAA_27"/>
    <property type="match status" value="1"/>
</dbReference>
<dbReference type="InterPro" id="IPR038734">
    <property type="entry name" value="YhaN_AAA"/>
</dbReference>
<dbReference type="AlphaFoldDB" id="A0A1I1Z7A2"/>
<accession>A0A1I1Z7A2</accession>